<accession>A0A5J6N4D2</accession>
<dbReference type="PANTHER" id="PTHR43792:SF1">
    <property type="entry name" value="N-ACETYLTRANSFERASE DOMAIN-CONTAINING PROTEIN"/>
    <property type="match status" value="1"/>
</dbReference>
<dbReference type="InterPro" id="IPR016181">
    <property type="entry name" value="Acyl_CoA_acyltransferase"/>
</dbReference>
<dbReference type="InterPro" id="IPR051531">
    <property type="entry name" value="N-acetyltransferase"/>
</dbReference>
<dbReference type="AlphaFoldDB" id="A0A5J6N4D2"/>
<dbReference type="Gene3D" id="3.40.630.30">
    <property type="match status" value="1"/>
</dbReference>
<proteinExistence type="predicted"/>
<name>A0A5J6N4D2_9PROT</name>
<protein>
    <submittedName>
        <fullName evidence="2">N-acetyltransferase GCN5</fullName>
    </submittedName>
</protein>
<dbReference type="Pfam" id="PF13302">
    <property type="entry name" value="Acetyltransf_3"/>
    <property type="match status" value="1"/>
</dbReference>
<dbReference type="SUPFAM" id="SSF55729">
    <property type="entry name" value="Acyl-CoA N-acyltransferases (Nat)"/>
    <property type="match status" value="1"/>
</dbReference>
<keyword evidence="3" id="KW-1185">Reference proteome</keyword>
<dbReference type="PROSITE" id="PS51186">
    <property type="entry name" value="GNAT"/>
    <property type="match status" value="1"/>
</dbReference>
<reference evidence="2 3" key="1">
    <citation type="submission" date="2019-08" db="EMBL/GenBank/DDBJ databases">
        <title>Hyperibacter terrae gen. nov., sp. nov. and Hyperibacter viscosus sp. nov., two new members in the family Rhodospirillaceae isolated from the rhizosphere of Hypericum perforatum.</title>
        <authorList>
            <person name="Noviana Z."/>
        </authorList>
    </citation>
    <scope>NUCLEOTIDE SEQUENCE [LARGE SCALE GENOMIC DNA]</scope>
    <source>
        <strain evidence="2 3">R5959</strain>
    </source>
</reference>
<dbReference type="RefSeq" id="WP_151116535.1">
    <property type="nucleotide sequence ID" value="NZ_CP042582.1"/>
</dbReference>
<dbReference type="EMBL" id="CP042582">
    <property type="protein sequence ID" value="QEX21756.1"/>
    <property type="molecule type" value="Genomic_DNA"/>
</dbReference>
<organism evidence="2 3">
    <name type="scientific">Hypericibacter adhaerens</name>
    <dbReference type="NCBI Taxonomy" id="2602016"/>
    <lineage>
        <taxon>Bacteria</taxon>
        <taxon>Pseudomonadati</taxon>
        <taxon>Pseudomonadota</taxon>
        <taxon>Alphaproteobacteria</taxon>
        <taxon>Rhodospirillales</taxon>
        <taxon>Dongiaceae</taxon>
        <taxon>Hypericibacter</taxon>
    </lineage>
</organism>
<dbReference type="InterPro" id="IPR000182">
    <property type="entry name" value="GNAT_dom"/>
</dbReference>
<gene>
    <name evidence="2" type="ORF">FRZ61_16850</name>
</gene>
<evidence type="ECO:0000313" key="2">
    <source>
        <dbReference type="EMBL" id="QEX21756.1"/>
    </source>
</evidence>
<dbReference type="GO" id="GO:0016747">
    <property type="term" value="F:acyltransferase activity, transferring groups other than amino-acyl groups"/>
    <property type="evidence" value="ECO:0007669"/>
    <property type="project" value="InterPro"/>
</dbReference>
<dbReference type="Proteomes" id="UP000325797">
    <property type="component" value="Chromosome"/>
</dbReference>
<feature type="domain" description="N-acetyltransferase" evidence="1">
    <location>
        <begin position="14"/>
        <end position="176"/>
    </location>
</feature>
<dbReference type="PANTHER" id="PTHR43792">
    <property type="entry name" value="GNAT FAMILY, PUTATIVE (AFU_ORTHOLOGUE AFUA_3G00765)-RELATED-RELATED"/>
    <property type="match status" value="1"/>
</dbReference>
<dbReference type="OrthoDB" id="6293260at2"/>
<keyword evidence="2" id="KW-0808">Transferase</keyword>
<sequence length="179" mass="19991">MSPRPAVILETGRLILRPFLPEDLGPLFALYDDPEVRRYFPGGTLTYEQTQEELDWFLQGGDPDHPRLGLWATIHKESGRFIGRCGLIPWAIEGRDEVEIAYLLDRAHWRQGLGAEIAQALVHHGFEALRLPRLIALIDPANRASIATAEKAGLRLERHIEHEGSACALYAIRAPSPGS</sequence>
<evidence type="ECO:0000313" key="3">
    <source>
        <dbReference type="Proteomes" id="UP000325797"/>
    </source>
</evidence>
<dbReference type="KEGG" id="hadh:FRZ61_16850"/>
<evidence type="ECO:0000259" key="1">
    <source>
        <dbReference type="PROSITE" id="PS51186"/>
    </source>
</evidence>